<evidence type="ECO:0000256" key="1">
    <source>
        <dbReference type="ARBA" id="ARBA00009437"/>
    </source>
</evidence>
<name>A0A0K6I9Q4_9HYPH</name>
<dbReference type="InterPro" id="IPR005119">
    <property type="entry name" value="LysR_subst-bd"/>
</dbReference>
<dbReference type="PANTHER" id="PTHR30118">
    <property type="entry name" value="HTH-TYPE TRANSCRIPTIONAL REGULATOR LEUO-RELATED"/>
    <property type="match status" value="1"/>
</dbReference>
<evidence type="ECO:0000256" key="2">
    <source>
        <dbReference type="ARBA" id="ARBA00023015"/>
    </source>
</evidence>
<dbReference type="PANTHER" id="PTHR30118:SF15">
    <property type="entry name" value="TRANSCRIPTIONAL REGULATORY PROTEIN"/>
    <property type="match status" value="1"/>
</dbReference>
<comment type="similarity">
    <text evidence="1">Belongs to the LysR transcriptional regulatory family.</text>
</comment>
<accession>A0A0K6I9Q4</accession>
<keyword evidence="8" id="KW-1185">Reference proteome</keyword>
<dbReference type="GO" id="GO:0006355">
    <property type="term" value="P:regulation of DNA-templated transcription"/>
    <property type="evidence" value="ECO:0007669"/>
    <property type="project" value="TreeGrafter"/>
</dbReference>
<keyword evidence="4" id="KW-0804">Transcription</keyword>
<evidence type="ECO:0000256" key="4">
    <source>
        <dbReference type="ARBA" id="ARBA00023163"/>
    </source>
</evidence>
<dbReference type="SUPFAM" id="SSF53850">
    <property type="entry name" value="Periplasmic binding protein-like II"/>
    <property type="match status" value="1"/>
</dbReference>
<sequence>MSASAAGYRRDLQESGALYQRNSGHHEQDADETRGRNIAGAEAHETIGIDQERGGELPGNHGGHETGGLVPTIRALEIAQPLADALAGVRGVLGPQGFDPQGTRHRFRLSMSDYGGAMLLPHLVRDLRQHAPGIDLAISQFSREAMAAGVCDGDLDLGLGVFPVLPPQVRSELIINDDYACLLDRRTLEGKPLDAAIYFSRPHAMVAMRDDTINEVDETLARSGHTRRLALVLPHWGVAPELIAGTDLILTVARGSLRDLVLDDHLIILPAPIPLPPVPYVQIWHKSRDRDPALRWLRARILQAAGQGAETQRKDG</sequence>
<dbReference type="EMBL" id="CYHE01000015">
    <property type="protein sequence ID" value="CUA99851.1"/>
    <property type="molecule type" value="Genomic_DNA"/>
</dbReference>
<proteinExistence type="inferred from homology"/>
<evidence type="ECO:0000259" key="6">
    <source>
        <dbReference type="Pfam" id="PF03466"/>
    </source>
</evidence>
<feature type="domain" description="LysR substrate-binding" evidence="6">
    <location>
        <begin position="101"/>
        <end position="304"/>
    </location>
</feature>
<dbReference type="AlphaFoldDB" id="A0A0K6I9Q4"/>
<feature type="region of interest" description="Disordered" evidence="5">
    <location>
        <begin position="1"/>
        <end position="68"/>
    </location>
</feature>
<dbReference type="GO" id="GO:0003677">
    <property type="term" value="F:DNA binding"/>
    <property type="evidence" value="ECO:0007669"/>
    <property type="project" value="UniProtKB-KW"/>
</dbReference>
<evidence type="ECO:0000313" key="8">
    <source>
        <dbReference type="Proteomes" id="UP000183900"/>
    </source>
</evidence>
<organism evidence="7 8">
    <name type="scientific">Pannonibacter indicus</name>
    <dbReference type="NCBI Taxonomy" id="466044"/>
    <lineage>
        <taxon>Bacteria</taxon>
        <taxon>Pseudomonadati</taxon>
        <taxon>Pseudomonadota</taxon>
        <taxon>Alphaproteobacteria</taxon>
        <taxon>Hyphomicrobiales</taxon>
        <taxon>Stappiaceae</taxon>
        <taxon>Pannonibacter</taxon>
    </lineage>
</organism>
<dbReference type="Proteomes" id="UP000183900">
    <property type="component" value="Unassembled WGS sequence"/>
</dbReference>
<evidence type="ECO:0000256" key="5">
    <source>
        <dbReference type="SAM" id="MobiDB-lite"/>
    </source>
</evidence>
<dbReference type="Pfam" id="PF03466">
    <property type="entry name" value="LysR_substrate"/>
    <property type="match status" value="1"/>
</dbReference>
<feature type="compositionally biased region" description="Basic and acidic residues" evidence="5">
    <location>
        <begin position="42"/>
        <end position="55"/>
    </location>
</feature>
<evidence type="ECO:0000256" key="3">
    <source>
        <dbReference type="ARBA" id="ARBA00023125"/>
    </source>
</evidence>
<gene>
    <name evidence="7" type="ORF">Ga0061067_11531</name>
</gene>
<dbReference type="Gene3D" id="3.40.190.10">
    <property type="entry name" value="Periplasmic binding protein-like II"/>
    <property type="match status" value="2"/>
</dbReference>
<keyword evidence="3 7" id="KW-0238">DNA-binding</keyword>
<keyword evidence="2" id="KW-0805">Transcription regulation</keyword>
<evidence type="ECO:0000313" key="7">
    <source>
        <dbReference type="EMBL" id="CUA99851.1"/>
    </source>
</evidence>
<reference evidence="8" key="1">
    <citation type="submission" date="2015-08" db="EMBL/GenBank/DDBJ databases">
        <authorList>
            <person name="Varghese N."/>
        </authorList>
    </citation>
    <scope>NUCLEOTIDE SEQUENCE [LARGE SCALE GENOMIC DNA]</scope>
    <source>
        <strain evidence="8">DSM 23407</strain>
    </source>
</reference>
<feature type="compositionally biased region" description="Basic and acidic residues" evidence="5">
    <location>
        <begin position="24"/>
        <end position="35"/>
    </location>
</feature>
<protein>
    <submittedName>
        <fullName evidence="7">DNA-binding transcriptional regulator, LysR family</fullName>
    </submittedName>
</protein>
<dbReference type="InterPro" id="IPR050389">
    <property type="entry name" value="LysR-type_TF"/>
</dbReference>